<feature type="region of interest" description="Disordered" evidence="2">
    <location>
        <begin position="720"/>
        <end position="753"/>
    </location>
</feature>
<feature type="region of interest" description="Disordered" evidence="2">
    <location>
        <begin position="796"/>
        <end position="827"/>
    </location>
</feature>
<feature type="compositionally biased region" description="Basic and acidic residues" evidence="2">
    <location>
        <begin position="732"/>
        <end position="742"/>
    </location>
</feature>
<evidence type="ECO:0000313" key="4">
    <source>
        <dbReference type="EMBL" id="AQA29565.1"/>
    </source>
</evidence>
<reference evidence="4" key="2">
    <citation type="journal article" date="2017" name="EMBO J.">
        <title>Loss of pollen-specific phospholipase NOT LIKE DAD triggers gynogenesis in maize.</title>
        <authorList>
            <person name="Gilles L.M."/>
            <person name="Khaled A."/>
            <person name="Laffaire J.B."/>
            <person name="Chaignon S."/>
            <person name="Gendrot G."/>
            <person name="Laplaige J."/>
            <person name="Berges H."/>
            <person name="Beydon G."/>
            <person name="Bayle V."/>
            <person name="Barret P."/>
            <person name="Comadran J."/>
            <person name="Martinant J.P."/>
            <person name="Rogowsky P.M."/>
            <person name="Widiez T."/>
        </authorList>
    </citation>
    <scope>NUCLEOTIDE SEQUENCE</scope>
</reference>
<feature type="compositionally biased region" description="Acidic residues" evidence="2">
    <location>
        <begin position="56"/>
        <end position="88"/>
    </location>
</feature>
<dbReference type="InterPro" id="IPR007321">
    <property type="entry name" value="Transposase_28"/>
</dbReference>
<sequence>MGKSNKRKREPTPPSEDFGDSEYSEEEFSSESEDSQGIAAEVWTYIRAVERSGLEGSDESEYSSDEEDSDGGEDEDDDDDDDGGDCDGDGSGSGGDGSKGSTRGGNSKGSTRGGSYPIRAALLAAFAFRALVLAFSLPNPLCHSPPTLLAGEIEMAPKRKTASSSAAVIPPIDPNSQLPFAGNHMSIISEAELLHLVSIGVLSPRELCSWRICHGTTVPTEDTHESVVYAPFLLRGLGLPISPFFHGLLDFYHINLTHFNPNSILQISIFVHLCEAFLGVLPHFGLWKYLYHCRPGMAGGQHQLVGGASLEMRRGRKTEYLEIPLKDSIKGWRLEWFIVDNYGNSLPSRSGRQPDVRTPSWTESPTDQEVAEAGVLLTEVGLLKERGLTAEAVVADFVFKNIQPLKDRAYPAYLYRGLADSTRVTNRRIPSVDLVSRLEMILRGKVSNVGAPVAYSAWNLPPPKAFTLFVSNPPVTDGNLGLRVRPSAEEVSTLVASLGEIPDDERQDSSDAAPTGTLAVVPLPEVDTALDVQKPVSTRPRRPNRTSQPEPSADEQKKKRRRLRRVSSFDEDAGTSVPATEEVPATGLTDADPNGCTQTTTDPNVGAPSVADPNGGAACVADPNGGAACVAGPNGGAACVVTVEDVEEENEAPLTRKNSRQFIASGESSGVPSPALSAIIGLQELSLANFDQTLEDMVPEDLLTEPVDDDATEACAAVPDAGLRSSRASSTLERDLEGRDADLDCPGPMEVAEGPSTLEVVTAESLDLKNGADTCPAPEGVAGDDLARVKSVSHCPAPEGAAGDDSAQVGSANYDPAPEGTQAGSPSCTSMDVHAGSPPYSSCMVVAQTLDQGVALEGSVPADRAFGSVEGTELIPTGPLQAASGGGLAHGYQLISPDLGIPSFFSNLQALVDGMASQLRLQGASVPEVASSLACWNPVSLHRRVSELEATNAMTRQIAVLEEKHSRDQAEMVQRCADFEEKYSRSQTELNRVSAALDDANALSSSLHARLDSEKEEKRILAASRDNLDRLYRDSSNSLIILERSHRFTMEELDNQRCKLQESADEVTHLKQLISAKDATIKELRASKKSIAQELEAARLAAKVAEETAATLKAQRDKAMDKAIRAGRILMRRPGVVVPEDIKADVNAAPDSSSRPSSSVAPEKNIAK</sequence>
<evidence type="ECO:0000259" key="3">
    <source>
        <dbReference type="Pfam" id="PF04195"/>
    </source>
</evidence>
<evidence type="ECO:0000256" key="2">
    <source>
        <dbReference type="SAM" id="MobiDB-lite"/>
    </source>
</evidence>
<proteinExistence type="predicted"/>
<feature type="compositionally biased region" description="Gly residues" evidence="2">
    <location>
        <begin position="89"/>
        <end position="107"/>
    </location>
</feature>
<dbReference type="Pfam" id="PF04195">
    <property type="entry name" value="Transposase_28"/>
    <property type="match status" value="1"/>
</dbReference>
<feature type="domain" description="Transposase (putative) gypsy type" evidence="3">
    <location>
        <begin position="227"/>
        <end position="294"/>
    </location>
</feature>
<keyword evidence="1" id="KW-0175">Coiled coil</keyword>
<feature type="region of interest" description="Disordered" evidence="2">
    <location>
        <begin position="498"/>
        <end position="602"/>
    </location>
</feature>
<name>A0A1P8YYJ3_MAIZE</name>
<dbReference type="AlphaFoldDB" id="A0A1P8YYJ3"/>
<feature type="coiled-coil region" evidence="1">
    <location>
        <begin position="1081"/>
        <end position="1122"/>
    </location>
</feature>
<feature type="compositionally biased region" description="Low complexity" evidence="2">
    <location>
        <begin position="1148"/>
        <end position="1162"/>
    </location>
</feature>
<feature type="region of interest" description="Disordered" evidence="2">
    <location>
        <begin position="1"/>
        <end position="38"/>
    </location>
</feature>
<gene>
    <name evidence="4" type="ORF">FGENESH_10</name>
</gene>
<feature type="region of interest" description="Disordered" evidence="2">
    <location>
        <begin position="1145"/>
        <end position="1168"/>
    </location>
</feature>
<dbReference type="EMBL" id="KX852318">
    <property type="protein sequence ID" value="AQA29565.1"/>
    <property type="molecule type" value="Genomic_DNA"/>
</dbReference>
<evidence type="ECO:0000256" key="1">
    <source>
        <dbReference type="SAM" id="Coils"/>
    </source>
</evidence>
<feature type="region of interest" description="Disordered" evidence="2">
    <location>
        <begin position="51"/>
        <end position="113"/>
    </location>
</feature>
<feature type="compositionally biased region" description="Acidic residues" evidence="2">
    <location>
        <begin position="17"/>
        <end position="34"/>
    </location>
</feature>
<dbReference type="PANTHER" id="PTHR33026:SF7">
    <property type="entry name" value="OS03G0100275 PROTEIN"/>
    <property type="match status" value="1"/>
</dbReference>
<accession>A0A1P8YYJ3</accession>
<dbReference type="PANTHER" id="PTHR33026">
    <property type="entry name" value="OS06G0360600 PROTEIN"/>
    <property type="match status" value="1"/>
</dbReference>
<reference evidence="4" key="1">
    <citation type="submission" date="2016-09" db="EMBL/GenBank/DDBJ databases">
        <authorList>
            <person name="Capua I."/>
            <person name="De Benedictis P."/>
            <person name="Joannis T."/>
            <person name="Lombin L.H."/>
            <person name="Cattoli G."/>
        </authorList>
    </citation>
    <scope>NUCLEOTIDE SEQUENCE</scope>
</reference>
<protein>
    <submittedName>
        <fullName evidence="4">Putative gypsy-type transposase</fullName>
    </submittedName>
</protein>
<organism evidence="4">
    <name type="scientific">Zea mays</name>
    <name type="common">Maize</name>
    <dbReference type="NCBI Taxonomy" id="4577"/>
    <lineage>
        <taxon>Eukaryota</taxon>
        <taxon>Viridiplantae</taxon>
        <taxon>Streptophyta</taxon>
        <taxon>Embryophyta</taxon>
        <taxon>Tracheophyta</taxon>
        <taxon>Spermatophyta</taxon>
        <taxon>Magnoliopsida</taxon>
        <taxon>Liliopsida</taxon>
        <taxon>Poales</taxon>
        <taxon>Poaceae</taxon>
        <taxon>PACMAD clade</taxon>
        <taxon>Panicoideae</taxon>
        <taxon>Andropogonodae</taxon>
        <taxon>Andropogoneae</taxon>
        <taxon>Tripsacinae</taxon>
        <taxon>Zea</taxon>
    </lineage>
</organism>